<reference evidence="2" key="2">
    <citation type="submission" date="2020-05" db="UniProtKB">
        <authorList>
            <consortium name="EnsemblMetazoa"/>
        </authorList>
    </citation>
    <scope>IDENTIFICATION</scope>
    <source>
        <strain evidence="2">IAEA</strain>
    </source>
</reference>
<evidence type="ECO:0000313" key="3">
    <source>
        <dbReference type="Proteomes" id="UP000091820"/>
    </source>
</evidence>
<evidence type="ECO:0000313" key="2">
    <source>
        <dbReference type="EnsemblMetazoa" id="GBRI004813-PA"/>
    </source>
</evidence>
<protein>
    <submittedName>
        <fullName evidence="2">Uncharacterized protein</fullName>
    </submittedName>
</protein>
<proteinExistence type="predicted"/>
<accession>A0A1A9W379</accession>
<feature type="region of interest" description="Disordered" evidence="1">
    <location>
        <begin position="117"/>
        <end position="136"/>
    </location>
</feature>
<organism evidence="2 3">
    <name type="scientific">Glossina brevipalpis</name>
    <dbReference type="NCBI Taxonomy" id="37001"/>
    <lineage>
        <taxon>Eukaryota</taxon>
        <taxon>Metazoa</taxon>
        <taxon>Ecdysozoa</taxon>
        <taxon>Arthropoda</taxon>
        <taxon>Hexapoda</taxon>
        <taxon>Insecta</taxon>
        <taxon>Pterygota</taxon>
        <taxon>Neoptera</taxon>
        <taxon>Endopterygota</taxon>
        <taxon>Diptera</taxon>
        <taxon>Brachycera</taxon>
        <taxon>Muscomorpha</taxon>
        <taxon>Hippoboscoidea</taxon>
        <taxon>Glossinidae</taxon>
        <taxon>Glossina</taxon>
    </lineage>
</organism>
<reference evidence="3" key="1">
    <citation type="submission" date="2014-03" db="EMBL/GenBank/DDBJ databases">
        <authorList>
            <person name="Aksoy S."/>
            <person name="Warren W."/>
            <person name="Wilson R.K."/>
        </authorList>
    </citation>
    <scope>NUCLEOTIDE SEQUENCE [LARGE SCALE GENOMIC DNA]</scope>
    <source>
        <strain evidence="3">IAEA</strain>
    </source>
</reference>
<dbReference type="EnsemblMetazoa" id="GBRI004813-RA">
    <property type="protein sequence ID" value="GBRI004813-PA"/>
    <property type="gene ID" value="GBRI004813"/>
</dbReference>
<sequence length="136" mass="16155">MKINLFKLLVIYAQAKEKDCNDLPLCKANQFQPICVLDIEKLCFQSFPSSCLMEQYQCLLNKSYINYHLMYCNIYQFLCKEYPWLNDEYDADGKNSNVFDYHENPQKDVEIILQESNNNNMNNSNEKDKQSNLSFF</sequence>
<evidence type="ECO:0000256" key="1">
    <source>
        <dbReference type="SAM" id="MobiDB-lite"/>
    </source>
</evidence>
<dbReference type="VEuPathDB" id="VectorBase:GBRI004813"/>
<dbReference type="Proteomes" id="UP000091820">
    <property type="component" value="Unassembled WGS sequence"/>
</dbReference>
<name>A0A1A9W379_9MUSC</name>
<dbReference type="AlphaFoldDB" id="A0A1A9W379"/>
<keyword evidence="3" id="KW-1185">Reference proteome</keyword>